<evidence type="ECO:0000313" key="2">
    <source>
        <dbReference type="Proteomes" id="UP000268684"/>
    </source>
</evidence>
<protein>
    <submittedName>
        <fullName evidence="1">Uncharacterized protein</fullName>
    </submittedName>
</protein>
<keyword evidence="2" id="KW-1185">Reference proteome</keyword>
<reference evidence="1 2" key="1">
    <citation type="submission" date="2017-11" db="EMBL/GenBank/DDBJ databases">
        <authorList>
            <person name="Seth-Smith MB H."/>
        </authorList>
    </citation>
    <scope>NUCLEOTIDE SEQUENCE [LARGE SCALE GENOMIC DNA]</scope>
    <source>
        <strain evidence="1">E</strain>
    </source>
</reference>
<evidence type="ECO:0000313" key="1">
    <source>
        <dbReference type="EMBL" id="VBB13823.1"/>
    </source>
</evidence>
<accession>A0AAJ5NDN6</accession>
<dbReference type="Proteomes" id="UP000268684">
    <property type="component" value="Chromosome II"/>
</dbReference>
<gene>
    <name evidence="1" type="ORF">BSTAB16_4008</name>
</gene>
<name>A0AAJ5NDN6_9BURK</name>
<proteinExistence type="predicted"/>
<dbReference type="EMBL" id="LR025743">
    <property type="protein sequence ID" value="VBB13823.1"/>
    <property type="molecule type" value="Genomic_DNA"/>
</dbReference>
<sequence length="69" mass="7558">MIGAGDACVGTREPDRAVVFTHAAKDHRVMPFNGLPRGRALMEPETATLTVCHEHVITRRSPERVTHPG</sequence>
<dbReference type="AlphaFoldDB" id="A0AAJ5NDN6"/>
<organism evidence="1 2">
    <name type="scientific">Burkholderia stabilis</name>
    <dbReference type="NCBI Taxonomy" id="95485"/>
    <lineage>
        <taxon>Bacteria</taxon>
        <taxon>Pseudomonadati</taxon>
        <taxon>Pseudomonadota</taxon>
        <taxon>Betaproteobacteria</taxon>
        <taxon>Burkholderiales</taxon>
        <taxon>Burkholderiaceae</taxon>
        <taxon>Burkholderia</taxon>
        <taxon>Burkholderia cepacia complex</taxon>
    </lineage>
</organism>